<dbReference type="GO" id="GO:0046872">
    <property type="term" value="F:metal ion binding"/>
    <property type="evidence" value="ECO:0007669"/>
    <property type="project" value="UniProtKB-UniRule"/>
</dbReference>
<comment type="function">
    <text evidence="10">Extracellular zinc metalloprotease.</text>
</comment>
<keyword evidence="4 10" id="KW-0732">Signal</keyword>
<dbReference type="InterPro" id="IPR011096">
    <property type="entry name" value="FTP_domain"/>
</dbReference>
<dbReference type="Pfam" id="PF01447">
    <property type="entry name" value="Peptidase_M4"/>
    <property type="match status" value="1"/>
</dbReference>
<feature type="domain" description="FTP" evidence="14">
    <location>
        <begin position="71"/>
        <end position="96"/>
    </location>
</feature>
<reference evidence="15" key="1">
    <citation type="journal article" date="2014" name="Int. J. Syst. Evol. Microbiol.">
        <title>Complete genome sequence of Corynebacterium casei LMG S-19264T (=DSM 44701T), isolated from a smear-ripened cheese.</title>
        <authorList>
            <consortium name="US DOE Joint Genome Institute (JGI-PGF)"/>
            <person name="Walter F."/>
            <person name="Albersmeier A."/>
            <person name="Kalinowski J."/>
            <person name="Ruckert C."/>
        </authorList>
    </citation>
    <scope>NUCLEOTIDE SEQUENCE</scope>
    <source>
        <strain evidence="15">JCM 13919</strain>
    </source>
</reference>
<comment type="caution">
    <text evidence="15">The sequence shown here is derived from an EMBL/GenBank/DDBJ whole genome shotgun (WGS) entry which is preliminary data.</text>
</comment>
<dbReference type="InterPro" id="IPR050728">
    <property type="entry name" value="Zinc_Metalloprotease_M4"/>
</dbReference>
<evidence type="ECO:0000256" key="3">
    <source>
        <dbReference type="ARBA" id="ARBA00022723"/>
    </source>
</evidence>
<dbReference type="RefSeq" id="WP_131776585.1">
    <property type="nucleotide sequence ID" value="NZ_BMOB01000004.1"/>
</dbReference>
<evidence type="ECO:0000259" key="13">
    <source>
        <dbReference type="Pfam" id="PF02868"/>
    </source>
</evidence>
<comment type="cofactor">
    <cofactor evidence="10">
        <name>Zn(2+)</name>
        <dbReference type="ChEBI" id="CHEBI:29105"/>
    </cofactor>
</comment>
<keyword evidence="6 10" id="KW-0862">Zinc</keyword>
<dbReference type="Gene3D" id="3.10.450.40">
    <property type="match status" value="1"/>
</dbReference>
<evidence type="ECO:0000256" key="9">
    <source>
        <dbReference type="PIRSR" id="PIRSR623612-1"/>
    </source>
</evidence>
<dbReference type="Gene3D" id="3.10.450.490">
    <property type="match status" value="1"/>
</dbReference>
<dbReference type="Gene3D" id="1.10.390.10">
    <property type="entry name" value="Neutral Protease Domain 2"/>
    <property type="match status" value="1"/>
</dbReference>
<comment type="subcellular location">
    <subcellularLocation>
        <location evidence="10">Secreted</location>
    </subcellularLocation>
</comment>
<dbReference type="GO" id="GO:0005576">
    <property type="term" value="C:extracellular region"/>
    <property type="evidence" value="ECO:0007669"/>
    <property type="project" value="UniProtKB-SubCell"/>
</dbReference>
<keyword evidence="10" id="KW-0964">Secreted</keyword>
<evidence type="ECO:0000256" key="5">
    <source>
        <dbReference type="ARBA" id="ARBA00022801"/>
    </source>
</evidence>
<dbReference type="SUPFAM" id="SSF55486">
    <property type="entry name" value="Metalloproteases ('zincins'), catalytic domain"/>
    <property type="match status" value="1"/>
</dbReference>
<dbReference type="Proteomes" id="UP000630149">
    <property type="component" value="Unassembled WGS sequence"/>
</dbReference>
<dbReference type="InterPro" id="IPR001570">
    <property type="entry name" value="Peptidase_M4_C_domain"/>
</dbReference>
<keyword evidence="3" id="KW-0479">Metal-binding</keyword>
<reference evidence="15" key="2">
    <citation type="submission" date="2020-09" db="EMBL/GenBank/DDBJ databases">
        <authorList>
            <person name="Sun Q."/>
            <person name="Ohkuma M."/>
        </authorList>
    </citation>
    <scope>NUCLEOTIDE SEQUENCE</scope>
    <source>
        <strain evidence="15">JCM 13919</strain>
    </source>
</reference>
<name>A0A917JUE0_9GAMM</name>
<keyword evidence="5 10" id="KW-0378">Hydrolase</keyword>
<evidence type="ECO:0000256" key="10">
    <source>
        <dbReference type="RuleBase" id="RU366073"/>
    </source>
</evidence>
<evidence type="ECO:0000256" key="8">
    <source>
        <dbReference type="ARBA" id="ARBA00023145"/>
    </source>
</evidence>
<evidence type="ECO:0000256" key="11">
    <source>
        <dbReference type="SAM" id="MobiDB-lite"/>
    </source>
</evidence>
<keyword evidence="8" id="KW-0865">Zymogen</keyword>
<evidence type="ECO:0000256" key="7">
    <source>
        <dbReference type="ARBA" id="ARBA00023049"/>
    </source>
</evidence>
<feature type="active site" evidence="9">
    <location>
        <position position="387"/>
    </location>
</feature>
<accession>A0A917JUE0</accession>
<dbReference type="AlphaFoldDB" id="A0A917JUE0"/>
<feature type="compositionally biased region" description="Low complexity" evidence="11">
    <location>
        <begin position="584"/>
        <end position="599"/>
    </location>
</feature>
<keyword evidence="2 10" id="KW-0645">Protease</keyword>
<evidence type="ECO:0000256" key="4">
    <source>
        <dbReference type="ARBA" id="ARBA00022729"/>
    </source>
</evidence>
<feature type="domain" description="Peptidase M4 C-terminal" evidence="13">
    <location>
        <begin position="397"/>
        <end position="548"/>
    </location>
</feature>
<evidence type="ECO:0000313" key="15">
    <source>
        <dbReference type="EMBL" id="GGI84765.1"/>
    </source>
</evidence>
<dbReference type="Gene3D" id="3.10.170.10">
    <property type="match status" value="1"/>
</dbReference>
<proteinExistence type="inferred from homology"/>
<protein>
    <recommendedName>
        <fullName evidence="10">Neutral metalloproteinase</fullName>
        <ecNumber evidence="10">3.4.24.-</ecNumber>
    </recommendedName>
</protein>
<evidence type="ECO:0000259" key="12">
    <source>
        <dbReference type="Pfam" id="PF01447"/>
    </source>
</evidence>
<sequence>MRNGCITVLALSVSVNAIAASQQMIWGTSNQALPQLKQHSPFTKHGFLKTMDNPKDADYQLELIEPSKADQKHVRYQITYKNLPVWGHQIVFHKNDASSNPKVTGINVSGIEKDVTSTTARLSPSEAEKEILAKIKEPIKFKNLEKVIFIDKKEKAHLAYHLSFFVNTDKDPISAPNYLVDANNGEILQEWNEVRKEKIGQGLGGNSLSLPYRSGMFQHGDALPNLPALGKFDVQLINGKCYVQNDNIRVINLENYPLGYDAFPISTFAEAAANIEAFSYPCSPQSQFINYSDGSTGPINFSFSPVNDTMYFAQKTLDMYDEMYGVEHAIGTEDLPLRAYTHLGYMDNAFAIPTIKMKGFVLAHQQIVIGNGSEFLTAPTQSVIAHELSHNFTELNSGLYYEGQSGAINEAFSDMAAIAMQDYISLEYPWYWDGKDWALGREAVLDGSPIRYMDDPTQDGYSIGHAKDYTDDLDVHLASGVFNKAFYLLSTKPGWSVPMAFQVMVDANQNYWSPIAYFDFAACGVIQAAMDRGWNAEDVMTAFAEVGVNCPMYKSRYPVPQPEDEEQQHVDQQQDDQQQDDQSDTQNDFNQTDDLSMSV</sequence>
<feature type="active site" description="Proton donor" evidence="9">
    <location>
        <position position="476"/>
    </location>
</feature>
<feature type="signal peptide" evidence="10">
    <location>
        <begin position="1"/>
        <end position="19"/>
    </location>
</feature>
<dbReference type="PANTHER" id="PTHR33794:SF1">
    <property type="entry name" value="BACILLOLYSIN"/>
    <property type="match status" value="1"/>
</dbReference>
<keyword evidence="7 10" id="KW-0482">Metalloprotease</keyword>
<dbReference type="Pfam" id="PF02868">
    <property type="entry name" value="Peptidase_M4_C"/>
    <property type="match status" value="1"/>
</dbReference>
<organism evidence="15 16">
    <name type="scientific">Legionella impletisoli</name>
    <dbReference type="NCBI Taxonomy" id="343510"/>
    <lineage>
        <taxon>Bacteria</taxon>
        <taxon>Pseudomonadati</taxon>
        <taxon>Pseudomonadota</taxon>
        <taxon>Gammaproteobacteria</taxon>
        <taxon>Legionellales</taxon>
        <taxon>Legionellaceae</taxon>
        <taxon>Legionella</taxon>
    </lineage>
</organism>
<dbReference type="InterPro" id="IPR023612">
    <property type="entry name" value="Peptidase_M4"/>
</dbReference>
<evidence type="ECO:0000256" key="1">
    <source>
        <dbReference type="ARBA" id="ARBA00009388"/>
    </source>
</evidence>
<feature type="region of interest" description="Disordered" evidence="11">
    <location>
        <begin position="554"/>
        <end position="599"/>
    </location>
</feature>
<feature type="chain" id="PRO_5038169301" description="Neutral metalloproteinase" evidence="10">
    <location>
        <begin position="20"/>
        <end position="599"/>
    </location>
</feature>
<gene>
    <name evidence="15" type="ORF">GCM10007966_11690</name>
</gene>
<dbReference type="Pfam" id="PF07504">
    <property type="entry name" value="FTP"/>
    <property type="match status" value="1"/>
</dbReference>
<dbReference type="EMBL" id="BMOB01000004">
    <property type="protein sequence ID" value="GGI84765.1"/>
    <property type="molecule type" value="Genomic_DNA"/>
</dbReference>
<dbReference type="EC" id="3.4.24.-" evidence="10"/>
<keyword evidence="16" id="KW-1185">Reference proteome</keyword>
<dbReference type="PRINTS" id="PR00730">
    <property type="entry name" value="THERMOLYSIN"/>
</dbReference>
<feature type="domain" description="Peptidase M4" evidence="12">
    <location>
        <begin position="233"/>
        <end position="394"/>
    </location>
</feature>
<evidence type="ECO:0000259" key="14">
    <source>
        <dbReference type="Pfam" id="PF07504"/>
    </source>
</evidence>
<dbReference type="OrthoDB" id="5378341at2"/>
<comment type="similarity">
    <text evidence="1 10">Belongs to the peptidase M4 family.</text>
</comment>
<dbReference type="InterPro" id="IPR027268">
    <property type="entry name" value="Peptidase_M4/M1_CTD_sf"/>
</dbReference>
<dbReference type="InterPro" id="IPR013856">
    <property type="entry name" value="Peptidase_M4_domain"/>
</dbReference>
<feature type="compositionally biased region" description="Acidic residues" evidence="11">
    <location>
        <begin position="573"/>
        <end position="583"/>
    </location>
</feature>
<dbReference type="CDD" id="cd09597">
    <property type="entry name" value="M4_TLP"/>
    <property type="match status" value="1"/>
</dbReference>
<dbReference type="GO" id="GO:0006508">
    <property type="term" value="P:proteolysis"/>
    <property type="evidence" value="ECO:0007669"/>
    <property type="project" value="UniProtKB-KW"/>
</dbReference>
<evidence type="ECO:0000256" key="6">
    <source>
        <dbReference type="ARBA" id="ARBA00022833"/>
    </source>
</evidence>
<dbReference type="PANTHER" id="PTHR33794">
    <property type="entry name" value="BACILLOLYSIN"/>
    <property type="match status" value="1"/>
</dbReference>
<dbReference type="GO" id="GO:0004222">
    <property type="term" value="F:metalloendopeptidase activity"/>
    <property type="evidence" value="ECO:0007669"/>
    <property type="project" value="UniProtKB-UniRule"/>
</dbReference>
<evidence type="ECO:0000256" key="2">
    <source>
        <dbReference type="ARBA" id="ARBA00022670"/>
    </source>
</evidence>
<evidence type="ECO:0000313" key="16">
    <source>
        <dbReference type="Proteomes" id="UP000630149"/>
    </source>
</evidence>